<organism evidence="5 6">
    <name type="scientific">Acinetobacter stercoris</name>
    <dbReference type="NCBI Taxonomy" id="2126983"/>
    <lineage>
        <taxon>Bacteria</taxon>
        <taxon>Pseudomonadati</taxon>
        <taxon>Pseudomonadota</taxon>
        <taxon>Gammaproteobacteria</taxon>
        <taxon>Moraxellales</taxon>
        <taxon>Moraxellaceae</taxon>
        <taxon>Acinetobacter</taxon>
    </lineage>
</organism>
<evidence type="ECO:0000313" key="6">
    <source>
        <dbReference type="Proteomes" id="UP000245974"/>
    </source>
</evidence>
<evidence type="ECO:0000256" key="2">
    <source>
        <dbReference type="ARBA" id="ARBA00022729"/>
    </source>
</evidence>
<evidence type="ECO:0000313" key="5">
    <source>
        <dbReference type="EMBL" id="SPL70990.1"/>
    </source>
</evidence>
<evidence type="ECO:0000259" key="4">
    <source>
        <dbReference type="Pfam" id="PF13609"/>
    </source>
</evidence>
<dbReference type="InterPro" id="IPR050298">
    <property type="entry name" value="Gram-neg_bact_OMP"/>
</dbReference>
<keyword evidence="2" id="KW-0732">Signal</keyword>
<dbReference type="InterPro" id="IPR033900">
    <property type="entry name" value="Gram_neg_porin_domain"/>
</dbReference>
<feature type="domain" description="Porin" evidence="4">
    <location>
        <begin position="14"/>
        <end position="296"/>
    </location>
</feature>
<dbReference type="GO" id="GO:0009279">
    <property type="term" value="C:cell outer membrane"/>
    <property type="evidence" value="ECO:0007669"/>
    <property type="project" value="UniProtKB-SubCell"/>
</dbReference>
<dbReference type="GO" id="GO:0015288">
    <property type="term" value="F:porin activity"/>
    <property type="evidence" value="ECO:0007669"/>
    <property type="project" value="InterPro"/>
</dbReference>
<gene>
    <name evidence="5" type="ORF">KPC_2168</name>
</gene>
<dbReference type="EMBL" id="OOGT01000096">
    <property type="protein sequence ID" value="SPL70990.1"/>
    <property type="molecule type" value="Genomic_DNA"/>
</dbReference>
<dbReference type="CDD" id="cd00342">
    <property type="entry name" value="gram_neg_porins"/>
    <property type="match status" value="1"/>
</dbReference>
<protein>
    <recommendedName>
        <fullName evidence="4">Porin domain-containing protein</fullName>
    </recommendedName>
</protein>
<dbReference type="InParanoid" id="A0A2U3MZY4"/>
<evidence type="ECO:0000256" key="1">
    <source>
        <dbReference type="ARBA" id="ARBA00004571"/>
    </source>
</evidence>
<dbReference type="AlphaFoldDB" id="A0A2U3MZY4"/>
<keyword evidence="6" id="KW-1185">Reference proteome</keyword>
<evidence type="ECO:0000256" key="3">
    <source>
        <dbReference type="ARBA" id="ARBA00023136"/>
    </source>
</evidence>
<dbReference type="PANTHER" id="PTHR34501">
    <property type="entry name" value="PROTEIN YDDL-RELATED"/>
    <property type="match status" value="1"/>
</dbReference>
<dbReference type="PANTHER" id="PTHR34501:SF2">
    <property type="entry name" value="OUTER MEMBRANE PORIN F-RELATED"/>
    <property type="match status" value="1"/>
</dbReference>
<keyword evidence="3" id="KW-0472">Membrane</keyword>
<reference evidence="6" key="1">
    <citation type="submission" date="2018-03" db="EMBL/GenBank/DDBJ databases">
        <authorList>
            <person name="Blom J."/>
        </authorList>
    </citation>
    <scope>NUCLEOTIDE SEQUENCE [LARGE SCALE GENOMIC DNA]</scope>
    <source>
        <strain evidence="6">KPC-SM-21</strain>
    </source>
</reference>
<sequence length="377" mass="42774">MIKMTINSLILGYFSSTLAHAEIDVISKDQFKNQYLSPLSFQFGGQLRPQWIHNMGDEPGYYRDGHDGLSRLRFTTNYELSEQTKLLGYYELGINVPKILDMDGHYKEGAKRTVRRLAYVGVENSQYGTLTYGQQYGLYYAVIGLKSDVWDNDGHAGATAIGVNGHYDGANRAKNSLMYTNTFGKYKLYVNYLFPERAIDVDSEHDYRRKHGEGIGLDYNLNKKTTLSLAYSSTNAKMRDSLGNKKNYHQNILGSAITFTPHNWYLVGTASYYNDFVPATENRHINHYFVGDGYGLEGFAGYTFKLDKPFLKSIQPFIAADRLNLNASDHDYHANHQYVGLSTNLGHGVKVIAEHTFAQTTDDAEKDSTWLTFFISF</sequence>
<dbReference type="Pfam" id="PF13609">
    <property type="entry name" value="Porin_4"/>
    <property type="match status" value="1"/>
</dbReference>
<dbReference type="Gene3D" id="2.40.160.10">
    <property type="entry name" value="Porin"/>
    <property type="match status" value="1"/>
</dbReference>
<comment type="subcellular location">
    <subcellularLocation>
        <location evidence="1">Cell outer membrane</location>
        <topology evidence="1">Multi-pass membrane protein</topology>
    </subcellularLocation>
</comment>
<dbReference type="OrthoDB" id="6490232at2"/>
<dbReference type="Proteomes" id="UP000245974">
    <property type="component" value="Unassembled WGS sequence"/>
</dbReference>
<proteinExistence type="predicted"/>
<dbReference type="SUPFAM" id="SSF56935">
    <property type="entry name" value="Porins"/>
    <property type="match status" value="1"/>
</dbReference>
<accession>A0A2U3MZY4</accession>
<name>A0A2U3MZY4_9GAMM</name>
<dbReference type="InterPro" id="IPR023614">
    <property type="entry name" value="Porin_dom_sf"/>
</dbReference>